<evidence type="ECO:0000313" key="1">
    <source>
        <dbReference type="EMBL" id="TXJ56967.1"/>
    </source>
</evidence>
<organism evidence="1 2">
    <name type="scientific">Brachyspira aalborgi</name>
    <dbReference type="NCBI Taxonomy" id="29522"/>
    <lineage>
        <taxon>Bacteria</taxon>
        <taxon>Pseudomonadati</taxon>
        <taxon>Spirochaetota</taxon>
        <taxon>Spirochaetia</taxon>
        <taxon>Brachyspirales</taxon>
        <taxon>Brachyspiraceae</taxon>
        <taxon>Brachyspira</taxon>
    </lineage>
</organism>
<accession>A0A5C8G5K2</accession>
<protein>
    <submittedName>
        <fullName evidence="1">Uncharacterized protein</fullName>
    </submittedName>
</protein>
<evidence type="ECO:0000313" key="2">
    <source>
        <dbReference type="Proteomes" id="UP000325013"/>
    </source>
</evidence>
<dbReference type="Proteomes" id="UP000325013">
    <property type="component" value="Unassembled WGS sequence"/>
</dbReference>
<comment type="caution">
    <text evidence="1">The sequence shown here is derived from an EMBL/GenBank/DDBJ whole genome shotgun (WGS) entry which is preliminary data.</text>
</comment>
<dbReference type="AlphaFoldDB" id="A0A5C8G5K2"/>
<dbReference type="EMBL" id="SAYJ01000015">
    <property type="protein sequence ID" value="TXJ56967.1"/>
    <property type="molecule type" value="Genomic_DNA"/>
</dbReference>
<dbReference type="RefSeq" id="WP_147528834.1">
    <property type="nucleotide sequence ID" value="NZ_SAYJ01000015.1"/>
</dbReference>
<sequence>MRKILVLVFMFSCLLHGEKLFDKYIFTVVGGNYPGLIDKKVIMYDVLNYFGGEELGETTLIMENMVGDLLSYELSPGIEPRVMKSLAYTKNFLFFVLNDMYYRDYSDIDGYPSSVIMFKSDEDYYTIILSFQNNNFIMLNLELVEKIEFRG</sequence>
<reference evidence="1 2" key="1">
    <citation type="journal article" date="1992" name="Lakartidningen">
        <title>[Penicillin V and not amoxicillin is the first choice preparation in acute otitis].</title>
        <authorList>
            <person name="Kamme C."/>
            <person name="Lundgren K."/>
            <person name="Prellner K."/>
        </authorList>
    </citation>
    <scope>NUCLEOTIDE SEQUENCE [LARGE SCALE GENOMIC DNA]</scope>
    <source>
        <strain evidence="1 2">PC2777IV</strain>
    </source>
</reference>
<gene>
    <name evidence="1" type="ORF">EPJ67_06220</name>
</gene>
<name>A0A5C8G5K2_9SPIR</name>
<dbReference type="OrthoDB" id="8270at2"/>
<proteinExistence type="predicted"/>